<protein>
    <submittedName>
        <fullName evidence="4">Sugar transferase</fullName>
    </submittedName>
</protein>
<feature type="domain" description="Bacterial sugar transferase" evidence="3">
    <location>
        <begin position="9"/>
        <end position="238"/>
    </location>
</feature>
<keyword evidence="4" id="KW-0808">Transferase</keyword>
<dbReference type="GO" id="GO:0089702">
    <property type="term" value="F:undecaprenyl-phosphate glucose phosphotransferase activity"/>
    <property type="evidence" value="ECO:0007669"/>
    <property type="project" value="TreeGrafter"/>
</dbReference>
<dbReference type="AlphaFoldDB" id="A0A0K1EB22"/>
<dbReference type="KEGG" id="ccro:CMC5_019200"/>
<dbReference type="EMBL" id="CP012159">
    <property type="protein sequence ID" value="AKT37778.1"/>
    <property type="molecule type" value="Genomic_DNA"/>
</dbReference>
<evidence type="ECO:0000259" key="3">
    <source>
        <dbReference type="Pfam" id="PF02397"/>
    </source>
</evidence>
<dbReference type="GO" id="GO:0009242">
    <property type="term" value="P:colanic acid biosynthetic process"/>
    <property type="evidence" value="ECO:0007669"/>
    <property type="project" value="TreeGrafter"/>
</dbReference>
<reference evidence="4 5" key="1">
    <citation type="submission" date="2015-07" db="EMBL/GenBank/DDBJ databases">
        <title>Genome analysis of myxobacterium Chondromyces crocatus Cm c5 reveals a high potential for natural compound synthesis and the genetic basis for the loss of fruiting body formation.</title>
        <authorList>
            <person name="Zaburannyi N."/>
            <person name="Bunk B."/>
            <person name="Maier J."/>
            <person name="Overmann J."/>
            <person name="Mueller R."/>
        </authorList>
    </citation>
    <scope>NUCLEOTIDE SEQUENCE [LARGE SCALE GENOMIC DNA]</scope>
    <source>
        <strain evidence="4 5">Cm c5</strain>
    </source>
</reference>
<dbReference type="STRING" id="52.CMC5_019200"/>
<comment type="similarity">
    <text evidence="1">Belongs to the bacterial sugar transferase family.</text>
</comment>
<organism evidence="4 5">
    <name type="scientific">Chondromyces crocatus</name>
    <dbReference type="NCBI Taxonomy" id="52"/>
    <lineage>
        <taxon>Bacteria</taxon>
        <taxon>Pseudomonadati</taxon>
        <taxon>Myxococcota</taxon>
        <taxon>Polyangia</taxon>
        <taxon>Polyangiales</taxon>
        <taxon>Polyangiaceae</taxon>
        <taxon>Chondromyces</taxon>
    </lineage>
</organism>
<accession>A0A0K1EB22</accession>
<dbReference type="Proteomes" id="UP000067626">
    <property type="component" value="Chromosome"/>
</dbReference>
<sequence>MNPSVRVAKRAIDVLGSAVGIAVTLPLYPVIAAAIYAESPGPIFYKQRRAGMLIGTEVRDGIAYPRFVEFEMRKFRSMRVDAEKYTGAVLAQENDPRITRVGRFLRKSRLDELPQLLNVLLGEMSLVGPRPERPELLVNLAMAIPFFEERMRDVKPGITGLAQVSLGYTGRAAPDSEVAAFEGTLTNPFELDEAEGAEADDMRMKLLFDLAYAASLESLRAYLPLELKIIFRTPLVMVLGLGR</sequence>
<evidence type="ECO:0000313" key="4">
    <source>
        <dbReference type="EMBL" id="AKT37778.1"/>
    </source>
</evidence>
<dbReference type="RefSeq" id="WP_050430098.1">
    <property type="nucleotide sequence ID" value="NZ_CP012159.1"/>
</dbReference>
<evidence type="ECO:0000313" key="5">
    <source>
        <dbReference type="Proteomes" id="UP000067626"/>
    </source>
</evidence>
<keyword evidence="2" id="KW-0812">Transmembrane</keyword>
<name>A0A0K1EB22_CHOCO</name>
<keyword evidence="2" id="KW-1133">Transmembrane helix</keyword>
<evidence type="ECO:0000256" key="1">
    <source>
        <dbReference type="ARBA" id="ARBA00006464"/>
    </source>
</evidence>
<dbReference type="PANTHER" id="PTHR30576:SF21">
    <property type="entry name" value="UDP-GLUCOSE:UNDECAPRENYL-PHOSPHATE GLUCOSE-1-PHOSPHATE TRANSFERASE"/>
    <property type="match status" value="1"/>
</dbReference>
<feature type="transmembrane region" description="Helical" evidence="2">
    <location>
        <begin position="12"/>
        <end position="37"/>
    </location>
</feature>
<gene>
    <name evidence="4" type="ORF">CMC5_019200</name>
</gene>
<proteinExistence type="inferred from homology"/>
<dbReference type="Pfam" id="PF02397">
    <property type="entry name" value="Bac_transf"/>
    <property type="match status" value="1"/>
</dbReference>
<dbReference type="OrthoDB" id="9808602at2"/>
<evidence type="ECO:0000256" key="2">
    <source>
        <dbReference type="SAM" id="Phobius"/>
    </source>
</evidence>
<dbReference type="InterPro" id="IPR003362">
    <property type="entry name" value="Bact_transf"/>
</dbReference>
<keyword evidence="2" id="KW-0472">Membrane</keyword>
<keyword evidence="5" id="KW-1185">Reference proteome</keyword>
<dbReference type="PANTHER" id="PTHR30576">
    <property type="entry name" value="COLANIC BIOSYNTHESIS UDP-GLUCOSE LIPID CARRIER TRANSFERASE"/>
    <property type="match status" value="1"/>
</dbReference>